<evidence type="ECO:0000313" key="1">
    <source>
        <dbReference type="EMBL" id="CAB4181779.1"/>
    </source>
</evidence>
<name>A0A6J5RP57_9CAUD</name>
<proteinExistence type="predicted"/>
<organism evidence="2">
    <name type="scientific">uncultured Caudovirales phage</name>
    <dbReference type="NCBI Taxonomy" id="2100421"/>
    <lineage>
        <taxon>Viruses</taxon>
        <taxon>Duplodnaviria</taxon>
        <taxon>Heunggongvirae</taxon>
        <taxon>Uroviricota</taxon>
        <taxon>Caudoviricetes</taxon>
        <taxon>Peduoviridae</taxon>
        <taxon>Maltschvirus</taxon>
        <taxon>Maltschvirus maltsch</taxon>
    </lineage>
</organism>
<reference evidence="2" key="1">
    <citation type="submission" date="2020-05" db="EMBL/GenBank/DDBJ databases">
        <authorList>
            <person name="Chiriac C."/>
            <person name="Salcher M."/>
            <person name="Ghai R."/>
            <person name="Kavagutti S V."/>
        </authorList>
    </citation>
    <scope>NUCLEOTIDE SEQUENCE</scope>
</reference>
<evidence type="ECO:0000313" key="2">
    <source>
        <dbReference type="EMBL" id="CAB4196026.1"/>
    </source>
</evidence>
<gene>
    <name evidence="1" type="ORF">UFOVP1068_66</name>
    <name evidence="2" type="ORF">UFOVP1300_52</name>
</gene>
<protein>
    <submittedName>
        <fullName evidence="2">Uncharacterized protein</fullName>
    </submittedName>
</protein>
<dbReference type="EMBL" id="LR797243">
    <property type="protein sequence ID" value="CAB4196026.1"/>
    <property type="molecule type" value="Genomic_DNA"/>
</dbReference>
<accession>A0A6J5RP57</accession>
<dbReference type="EMBL" id="LR797013">
    <property type="protein sequence ID" value="CAB4181779.1"/>
    <property type="molecule type" value="Genomic_DNA"/>
</dbReference>
<sequence length="548" mass="60149">MATTPIVLKSLPGIKRDGTRYEGDYHVDGQWVRWQRGLPRKVGGYTVVNRYLTEISRGVKTFTQNGETYFHSGSADFVQRFTLDASGNSSLMTDRTPITYNVSDNNLWQFDVIYDSQSIPAANMIVAQVAPNANCLCNTFGGQLFIGSMTGTDPLTEVTTFPAGVSVTGGVVSLHPYLMYFGNDGVIGWSVAGAPTDLTGAGSGSARVAGQKIVRGLALRGGPGNAPSGLFWSADAVIRGSFVGGTEVFQFDTISPESSILSAASVIEYDGQYFWLGTDRMLMFNGVVREIPNNLNINYFYDGLNRAAAQRVWAFKVPRFGEIWWCYPRGTATECTHAIIYNIRENTWYDTELPNGGRTAGEWSPLYAAPLLCGLETSTFVPNNRITETGDLRITQDGDQRIVVPQEGYKVWQHEHDVNEIDGQFITAVPSFFETADMSMLTPSGGSKNKWIRVEAIEPDFVQSENMTVQLTGRANAKALEVAGPERVMFAEPATPYEQVVWFKEERRELRFKFTSNTINGDYQMGQIIAHVGEADGNMLGGVAGGST</sequence>